<dbReference type="HOGENOM" id="CLU_031028_0_0_0"/>
<reference evidence="1 2" key="1">
    <citation type="journal article" date="2011" name="Stand. Genomic Sci.">
        <title>Complete genome sequence of Deinococcus maricopensis type strain (LB-34).</title>
        <authorList>
            <person name="Pukall R."/>
            <person name="Zeytun A."/>
            <person name="Lucas S."/>
            <person name="Lapidus A."/>
            <person name="Hammon N."/>
            <person name="Deshpande S."/>
            <person name="Nolan M."/>
            <person name="Cheng J.F."/>
            <person name="Pitluck S."/>
            <person name="Liolios K."/>
            <person name="Pagani I."/>
            <person name="Mikhailova N."/>
            <person name="Ivanova N."/>
            <person name="Mavromatis K."/>
            <person name="Pati A."/>
            <person name="Tapia R."/>
            <person name="Han C."/>
            <person name="Goodwin L."/>
            <person name="Chen A."/>
            <person name="Palaniappan K."/>
            <person name="Land M."/>
            <person name="Hauser L."/>
            <person name="Chang Y.J."/>
            <person name="Jeffries C.D."/>
            <person name="Brambilla E.M."/>
            <person name="Rohde M."/>
            <person name="Goker M."/>
            <person name="Detter J.C."/>
            <person name="Woyke T."/>
            <person name="Bristow J."/>
            <person name="Eisen J.A."/>
            <person name="Markowitz V."/>
            <person name="Hugenholtz P."/>
            <person name="Kyrpides N.C."/>
            <person name="Klenk H.P."/>
        </authorList>
    </citation>
    <scope>NUCLEOTIDE SEQUENCE [LARGE SCALE GENOMIC DNA]</scope>
    <source>
        <strain evidence="2">DSM 21211 / LMG 22137 / NRRL B-23946 / LB-34</strain>
    </source>
</reference>
<dbReference type="InterPro" id="IPR027417">
    <property type="entry name" value="P-loop_NTPase"/>
</dbReference>
<dbReference type="PANTHER" id="PTHR30121:SF6">
    <property type="entry name" value="SLR6007 PROTEIN"/>
    <property type="match status" value="1"/>
</dbReference>
<dbReference type="KEGG" id="dmr:Deima_1585"/>
<dbReference type="AlphaFoldDB" id="E8U845"/>
<proteinExistence type="predicted"/>
<keyword evidence="2" id="KW-1185">Reference proteome</keyword>
<name>E8U845_DEIML</name>
<dbReference type="Proteomes" id="UP000008635">
    <property type="component" value="Chromosome"/>
</dbReference>
<protein>
    <recommendedName>
        <fullName evidence="3">ATP-binding protein</fullName>
    </recommendedName>
</protein>
<dbReference type="SUPFAM" id="SSF52540">
    <property type="entry name" value="P-loop containing nucleoside triphosphate hydrolases"/>
    <property type="match status" value="1"/>
</dbReference>
<organism evidence="1 2">
    <name type="scientific">Deinococcus maricopensis (strain DSM 21211 / LMG 22137 / NRRL B-23946 / LB-34)</name>
    <dbReference type="NCBI Taxonomy" id="709986"/>
    <lineage>
        <taxon>Bacteria</taxon>
        <taxon>Thermotogati</taxon>
        <taxon>Deinococcota</taxon>
        <taxon>Deinococci</taxon>
        <taxon>Deinococcales</taxon>
        <taxon>Deinococcaceae</taxon>
        <taxon>Deinococcus</taxon>
    </lineage>
</organism>
<dbReference type="PANTHER" id="PTHR30121">
    <property type="entry name" value="UNCHARACTERIZED PROTEIN YJGR-RELATED"/>
    <property type="match status" value="1"/>
</dbReference>
<evidence type="ECO:0000313" key="2">
    <source>
        <dbReference type="Proteomes" id="UP000008635"/>
    </source>
</evidence>
<dbReference type="Gene3D" id="3.40.50.300">
    <property type="entry name" value="P-loop containing nucleotide triphosphate hydrolases"/>
    <property type="match status" value="1"/>
</dbReference>
<reference evidence="2" key="2">
    <citation type="submission" date="2011-01" db="EMBL/GenBank/DDBJ databases">
        <title>The complete genome of Deinococcus maricopensis DSM 21211.</title>
        <authorList>
            <consortium name="US DOE Joint Genome Institute (JGI-PGF)"/>
            <person name="Lucas S."/>
            <person name="Copeland A."/>
            <person name="Lapidus A."/>
            <person name="Goodwin L."/>
            <person name="Pitluck S."/>
            <person name="Kyrpides N."/>
            <person name="Mavromatis K."/>
            <person name="Pagani I."/>
            <person name="Ivanova N."/>
            <person name="Ovchinnikova G."/>
            <person name="Zeytun A."/>
            <person name="Detter J.C."/>
            <person name="Han C."/>
            <person name="Land M."/>
            <person name="Hauser L."/>
            <person name="Markowitz V."/>
            <person name="Cheng J.-F."/>
            <person name="Hugenholtz P."/>
            <person name="Woyke T."/>
            <person name="Wu D."/>
            <person name="Pukall R."/>
            <person name="Gehrich-Schroeter G."/>
            <person name="Brambilla E."/>
            <person name="Klenk H.-P."/>
            <person name="Eisen J.A."/>
        </authorList>
    </citation>
    <scope>NUCLEOTIDE SEQUENCE [LARGE SCALE GENOMIC DNA]</scope>
    <source>
        <strain evidence="2">DSM 21211 / LMG 22137 / NRRL B-23946 / LB-34</strain>
    </source>
</reference>
<dbReference type="EMBL" id="CP002454">
    <property type="protein sequence ID" value="ADV67234.1"/>
    <property type="molecule type" value="Genomic_DNA"/>
</dbReference>
<evidence type="ECO:0008006" key="3">
    <source>
        <dbReference type="Google" id="ProtNLM"/>
    </source>
</evidence>
<dbReference type="InterPro" id="IPR051162">
    <property type="entry name" value="T4SS_component"/>
</dbReference>
<accession>E8U845</accession>
<gene>
    <name evidence="1" type="ordered locus">Deima_1585</name>
</gene>
<dbReference type="STRING" id="709986.Deima_1585"/>
<evidence type="ECO:0000313" key="1">
    <source>
        <dbReference type="EMBL" id="ADV67234.1"/>
    </source>
</evidence>
<sequence length="609" mass="66598">MSAPLNDVSPIGRVLGTEEATPLNFWFSVRHGASVQLDDLVVARTTKPDGGEVAFYGVVDQVRKRHEGVTFESDVEDVVAGVLPASVAYAARVLVTRVDPEDFIPPQPGDAVRHARGEDLRRALSQDQMDRSFPAGVTRAGEVVPLNYEFVNGARGGHINISGISGVATKTSYALFLLYSIFNSGAVGPERANAKAVIFNVKGEDLFFLDKPNARLNEIEGRVTRSRGLSDRYTIMGLPRAPFTDVQFMAPPRPGTGTTIVPNVEQRSMGVTPYLWTVRAFCTGRMLPYAFVGKDVSANVEFLISNVTERLARLAEATPDGAAGVRVPDWDRSAGEDLRAGGPVPDTASWGAVGVTSLMSFEDLIDYLQYKLSEQNDGAGDPKWLSNQNQGTVQAFLRRLRGVQKHLSPLVRGDVSPQQAARYKPDVLRADAQVSVVDIHQLGALAQMFVVGVLLKELFEHKERVGRQNTVFVVLDELNKYAPRDGESPIKDVLLDIAERGRSLGIILIGAQQTASEVERRIVSNAAVRVVGRLDLAEAERPEYRFLPQSYRVRAGILQPGTMLVMQPDVPSPVTVTFPFPAWATRRDEVQAATERDDVEAEATDWLGL</sequence>
<dbReference type="RefSeq" id="WP_013556739.1">
    <property type="nucleotide sequence ID" value="NC_014958.1"/>
</dbReference>
<dbReference type="eggNOG" id="COG0433">
    <property type="taxonomic scope" value="Bacteria"/>
</dbReference>